<reference evidence="2 3" key="1">
    <citation type="journal article" date="2014" name="Nat. Genet.">
        <title>Genome and transcriptome of the porcine whipworm Trichuris suis.</title>
        <authorList>
            <person name="Jex A.R."/>
            <person name="Nejsum P."/>
            <person name="Schwarz E.M."/>
            <person name="Hu L."/>
            <person name="Young N.D."/>
            <person name="Hall R.S."/>
            <person name="Korhonen P.K."/>
            <person name="Liao S."/>
            <person name="Thamsborg S."/>
            <person name="Xia J."/>
            <person name="Xu P."/>
            <person name="Wang S."/>
            <person name="Scheerlinck J.P."/>
            <person name="Hofmann A."/>
            <person name="Sternberg P.W."/>
            <person name="Wang J."/>
            <person name="Gasser R.B."/>
        </authorList>
    </citation>
    <scope>NUCLEOTIDE SEQUENCE [LARGE SCALE GENOMIC DNA]</scope>
    <source>
        <strain evidence="2">DCEP-RM93M</strain>
    </source>
</reference>
<protein>
    <submittedName>
        <fullName evidence="2">Uncharacterized protein</fullName>
    </submittedName>
</protein>
<dbReference type="AlphaFoldDB" id="A0A085M098"/>
<name>A0A085M098_9BILA</name>
<gene>
    <name evidence="2" type="ORF">M513_08451</name>
</gene>
<keyword evidence="3" id="KW-1185">Reference proteome</keyword>
<feature type="region of interest" description="Disordered" evidence="1">
    <location>
        <begin position="58"/>
        <end position="121"/>
    </location>
</feature>
<evidence type="ECO:0000313" key="3">
    <source>
        <dbReference type="Proteomes" id="UP000030764"/>
    </source>
</evidence>
<evidence type="ECO:0000313" key="2">
    <source>
        <dbReference type="EMBL" id="KFD50644.1"/>
    </source>
</evidence>
<sequence length="121" mass="13401">MSLPTWLLQSGPALLKRHVRPSKNDPLVEEVELLQVNPQYAHVRLPDGRETTVSIRHLAPAGSPSAEGNEGDVSFGISPSEANTKMENEDFEQGSDPGPAEDRIIPRRSSRTRRPPERLDL</sequence>
<proteinExistence type="predicted"/>
<dbReference type="Proteomes" id="UP000030764">
    <property type="component" value="Unassembled WGS sequence"/>
</dbReference>
<dbReference type="EMBL" id="KL363250">
    <property type="protein sequence ID" value="KFD50644.1"/>
    <property type="molecule type" value="Genomic_DNA"/>
</dbReference>
<evidence type="ECO:0000256" key="1">
    <source>
        <dbReference type="SAM" id="MobiDB-lite"/>
    </source>
</evidence>
<organism evidence="2 3">
    <name type="scientific">Trichuris suis</name>
    <name type="common">pig whipworm</name>
    <dbReference type="NCBI Taxonomy" id="68888"/>
    <lineage>
        <taxon>Eukaryota</taxon>
        <taxon>Metazoa</taxon>
        <taxon>Ecdysozoa</taxon>
        <taxon>Nematoda</taxon>
        <taxon>Enoplea</taxon>
        <taxon>Dorylaimia</taxon>
        <taxon>Trichinellida</taxon>
        <taxon>Trichuridae</taxon>
        <taxon>Trichuris</taxon>
    </lineage>
</organism>
<accession>A0A085M098</accession>